<organism evidence="1 2">
    <name type="scientific">Thermoactinomyces intermedius</name>
    <dbReference type="NCBI Taxonomy" id="2024"/>
    <lineage>
        <taxon>Bacteria</taxon>
        <taxon>Bacillati</taxon>
        <taxon>Bacillota</taxon>
        <taxon>Bacilli</taxon>
        <taxon>Bacillales</taxon>
        <taxon>Thermoactinomycetaceae</taxon>
        <taxon>Thermoactinomyces</taxon>
    </lineage>
</organism>
<evidence type="ECO:0000313" key="2">
    <source>
        <dbReference type="Proteomes" id="UP000633619"/>
    </source>
</evidence>
<protein>
    <submittedName>
        <fullName evidence="1">DUF2797 domain-containing protein</fullName>
    </submittedName>
</protein>
<keyword evidence="2" id="KW-1185">Reference proteome</keyword>
<evidence type="ECO:0000313" key="1">
    <source>
        <dbReference type="EMBL" id="MBH8595267.1"/>
    </source>
</evidence>
<dbReference type="Pfam" id="PF10977">
    <property type="entry name" value="DUF2797"/>
    <property type="match status" value="1"/>
</dbReference>
<comment type="caution">
    <text evidence="1">The sequence shown here is derived from an EMBL/GenBank/DDBJ whole genome shotgun (WGS) entry which is preliminary data.</text>
</comment>
<name>A0A8I1ACF3_THEIN</name>
<sequence>MEIRFLDELRCRYCGRKTKKFYGNNSSCFPCFKKLPINDLCIVKPELCHFQQGTCRDNAFGEQHCMCPHIVYLALSSDIKVGITRKSNRFNRWIDQGAVQALPILEVATRKDAGEAEIFLSQFITDKTNWRKMLKNEINDADLYETRKELIKKLPERFQPYILPETEIHEFTYPQLQVPDKITSLNFKKQPAFRGTLIGIKAQYLIFDTGVFQVRKHAGYKISISL</sequence>
<dbReference type="AlphaFoldDB" id="A0A8I1ACF3"/>
<dbReference type="Proteomes" id="UP000633619">
    <property type="component" value="Unassembled WGS sequence"/>
</dbReference>
<proteinExistence type="predicted"/>
<dbReference type="InterPro" id="IPR021246">
    <property type="entry name" value="DUF2797"/>
</dbReference>
<accession>A0A8I1ACF3</accession>
<reference evidence="1 2" key="1">
    <citation type="submission" date="2020-12" db="EMBL/GenBank/DDBJ databases">
        <title>WGS of Thermoactinomyces spp.</title>
        <authorList>
            <person name="Cheng K."/>
        </authorList>
    </citation>
    <scope>NUCLEOTIDE SEQUENCE [LARGE SCALE GENOMIC DNA]</scope>
    <source>
        <strain evidence="2">CICC 10671\DSM 43846</strain>
    </source>
</reference>
<gene>
    <name evidence="1" type="ORF">I8U20_07975</name>
</gene>
<dbReference type="EMBL" id="JAECVW010000003">
    <property type="protein sequence ID" value="MBH8595267.1"/>
    <property type="molecule type" value="Genomic_DNA"/>
</dbReference>